<keyword evidence="2" id="KW-1185">Reference proteome</keyword>
<accession>A0A1T4V9K4</accession>
<organism evidence="1 2">
    <name type="scientific">Eubacterium uniforme</name>
    <dbReference type="NCBI Taxonomy" id="39495"/>
    <lineage>
        <taxon>Bacteria</taxon>
        <taxon>Bacillati</taxon>
        <taxon>Bacillota</taxon>
        <taxon>Clostridia</taxon>
        <taxon>Eubacteriales</taxon>
        <taxon>Eubacteriaceae</taxon>
        <taxon>Eubacterium</taxon>
    </lineage>
</organism>
<name>A0A1T4V9K4_9FIRM</name>
<sequence length="373" mass="44100">MGKIIEVFCKLIPKIIPANVYLLCVNLMALRKVPEEIRQEHCLNNRKIWRRMYEKKWSELDFGKSNNVIQQSEEIVAKDSSKEMEEKKERFNKAWKVYVSFIEEKERKEANKWRKKKEEKNGFIKTDKSNYEADNDISKDSKGDSKYSSEDIEKAIVIINETLKHNKDKFYIERQPDLKDLLYGMQNDKLSKKYIDGRELRANENSCEVIAVYNASLDVFKFEGLLSIDSFVTYLELFESKGIVKSGYFGTSGMAIYRYYKDIYNSRDKYSKEISKNRNIKLGVEKLTGRRINKKNLERFEKEYKSYILMSYNNARDISEMVHTICISKTKDRYKAHNDYEGSRESKTLYDAVFGYNEYASKPIMLIGLDEYD</sequence>
<dbReference type="RefSeq" id="WP_143405018.1">
    <property type="nucleotide sequence ID" value="NZ_FUXZ01000003.1"/>
</dbReference>
<dbReference type="STRING" id="39495.SAMN02745111_00517"/>
<reference evidence="1 2" key="1">
    <citation type="submission" date="2017-02" db="EMBL/GenBank/DDBJ databases">
        <authorList>
            <person name="Peterson S.W."/>
        </authorList>
    </citation>
    <scope>NUCLEOTIDE SEQUENCE [LARGE SCALE GENOMIC DNA]</scope>
    <source>
        <strain evidence="1 2">ATCC 35992</strain>
    </source>
</reference>
<proteinExistence type="predicted"/>
<evidence type="ECO:0000313" key="1">
    <source>
        <dbReference type="EMBL" id="SKA61644.1"/>
    </source>
</evidence>
<protein>
    <submittedName>
        <fullName evidence="1">Uncharacterized protein</fullName>
    </submittedName>
</protein>
<gene>
    <name evidence="1" type="ORF">SAMN02745111_00517</name>
</gene>
<dbReference type="EMBL" id="FUXZ01000003">
    <property type="protein sequence ID" value="SKA61644.1"/>
    <property type="molecule type" value="Genomic_DNA"/>
</dbReference>
<evidence type="ECO:0000313" key="2">
    <source>
        <dbReference type="Proteomes" id="UP000190814"/>
    </source>
</evidence>
<dbReference type="AlphaFoldDB" id="A0A1T4V9K4"/>
<dbReference type="OrthoDB" id="2003288at2"/>
<dbReference type="Proteomes" id="UP000190814">
    <property type="component" value="Unassembled WGS sequence"/>
</dbReference>